<evidence type="ECO:0000313" key="1">
    <source>
        <dbReference type="EMBL" id="KKA16991.1"/>
    </source>
</evidence>
<gene>
    <name evidence="1" type="ORF">T310_9397</name>
</gene>
<organism evidence="1 2">
    <name type="scientific">Rasamsonia emersonii (strain ATCC 16479 / CBS 393.64 / IMI 116815)</name>
    <dbReference type="NCBI Taxonomy" id="1408163"/>
    <lineage>
        <taxon>Eukaryota</taxon>
        <taxon>Fungi</taxon>
        <taxon>Dikarya</taxon>
        <taxon>Ascomycota</taxon>
        <taxon>Pezizomycotina</taxon>
        <taxon>Eurotiomycetes</taxon>
        <taxon>Eurotiomycetidae</taxon>
        <taxon>Eurotiales</taxon>
        <taxon>Trichocomaceae</taxon>
        <taxon>Rasamsonia</taxon>
    </lineage>
</organism>
<keyword evidence="2" id="KW-1185">Reference proteome</keyword>
<accession>A0A0F4YGB0</accession>
<dbReference type="EMBL" id="LASV01000722">
    <property type="protein sequence ID" value="KKA16991.1"/>
    <property type="molecule type" value="Genomic_DNA"/>
</dbReference>
<name>A0A0F4YGB0_RASE3</name>
<reference evidence="1 2" key="1">
    <citation type="submission" date="2015-04" db="EMBL/GenBank/DDBJ databases">
        <authorList>
            <person name="Heijne W.H."/>
            <person name="Fedorova N.D."/>
            <person name="Nierman W.C."/>
            <person name="Vollebregt A.W."/>
            <person name="Zhao Z."/>
            <person name="Wu L."/>
            <person name="Kumar M."/>
            <person name="Stam H."/>
            <person name="van den Berg M.A."/>
            <person name="Pel H.J."/>
        </authorList>
    </citation>
    <scope>NUCLEOTIDE SEQUENCE [LARGE SCALE GENOMIC DNA]</scope>
    <source>
        <strain evidence="1 2">CBS 393.64</strain>
    </source>
</reference>
<dbReference type="RefSeq" id="XP_013323603.1">
    <property type="nucleotide sequence ID" value="XM_013468149.1"/>
</dbReference>
<dbReference type="GeneID" id="25321335"/>
<dbReference type="Proteomes" id="UP000053958">
    <property type="component" value="Unassembled WGS sequence"/>
</dbReference>
<proteinExistence type="predicted"/>
<protein>
    <submittedName>
        <fullName evidence="1">Uncharacterized protein</fullName>
    </submittedName>
</protein>
<dbReference type="AlphaFoldDB" id="A0A0F4YGB0"/>
<comment type="caution">
    <text evidence="1">The sequence shown here is derived from an EMBL/GenBank/DDBJ whole genome shotgun (WGS) entry which is preliminary data.</text>
</comment>
<sequence length="220" mass="25120">MLRSNYSWCALPRIIERYEERQENLRREHPPAHARFESMLASYSNIRYGATIFTGSRNPNELPMWVTAIKHDISKRAEPGKTAELLELSCAIFAYMADSEADNKLRDAAGRATRSDLGIFQTVIADSICTRLSQCRGRVPANSRHFHNNVDFLEEEIILGYGERLLQMETPMICIILALTLWKCSKTSNYDWTMKTTSGKSMTLLAVFLSFSSRCYGFPD</sequence>
<evidence type="ECO:0000313" key="2">
    <source>
        <dbReference type="Proteomes" id="UP000053958"/>
    </source>
</evidence>